<organism evidence="2 3">
    <name type="scientific">Edaphobacter modestus</name>
    <dbReference type="NCBI Taxonomy" id="388466"/>
    <lineage>
        <taxon>Bacteria</taxon>
        <taxon>Pseudomonadati</taxon>
        <taxon>Acidobacteriota</taxon>
        <taxon>Terriglobia</taxon>
        <taxon>Terriglobales</taxon>
        <taxon>Acidobacteriaceae</taxon>
        <taxon>Edaphobacter</taxon>
    </lineage>
</organism>
<keyword evidence="3" id="KW-1185">Reference proteome</keyword>
<comment type="caution">
    <text evidence="2">The sequence shown here is derived from an EMBL/GenBank/DDBJ whole genome shotgun (WGS) entry which is preliminary data.</text>
</comment>
<dbReference type="InterPro" id="IPR032466">
    <property type="entry name" value="Metal_Hydrolase"/>
</dbReference>
<evidence type="ECO:0000313" key="2">
    <source>
        <dbReference type="EMBL" id="RZU40609.1"/>
    </source>
</evidence>
<dbReference type="PANTHER" id="PTHR10443:SF12">
    <property type="entry name" value="DIPEPTIDASE"/>
    <property type="match status" value="1"/>
</dbReference>
<dbReference type="Proteomes" id="UP000292958">
    <property type="component" value="Unassembled WGS sequence"/>
</dbReference>
<keyword evidence="1" id="KW-0732">Signal</keyword>
<dbReference type="CDD" id="cd01301">
    <property type="entry name" value="rDP_like"/>
    <property type="match status" value="1"/>
</dbReference>
<sequence length="415" mass="45357">MQRVSVAAALVLLALPLAAQQHKATQAEVDRITRDAILIDTHNDVTSLTVEGYDIATPNKRGQTDLARMKGFLGAEFFAVYVGAEYGNGNHSANRALQMIDTVRTDVIAAHPRDFVFATTADDIVRAHKEHKIAALMGIEGGHAIEDSLRLLRDYYALGVRYMTLTHFNTNNWADSQGDAENPKVAHHDGLTPFGKDVVREMNRLGMMVDISHTADKTFWDALETSSAPIIASHSGCRAVTSYTRNMTDEMIKALAAKGGVVQINFGCEFLSQRYFDEAKPLQASMREQYMAAMKLEDPAAKAAAIEKLRSEFTSKVPPATLADVVAQIDHAVKVGGVDHVGLGTDFDGVACVPPELDSYNKFPALTRALLKKGYSAEDIKKIYGGNLLRVMRAVEQRARELGSTPAIHSEISKK</sequence>
<dbReference type="OrthoDB" id="9804920at2"/>
<dbReference type="Gene3D" id="3.20.20.140">
    <property type="entry name" value="Metal-dependent hydrolases"/>
    <property type="match status" value="1"/>
</dbReference>
<reference evidence="2 3" key="1">
    <citation type="submission" date="2019-02" db="EMBL/GenBank/DDBJ databases">
        <title>Genomic Encyclopedia of Archaeal and Bacterial Type Strains, Phase II (KMG-II): from individual species to whole genera.</title>
        <authorList>
            <person name="Goeker M."/>
        </authorList>
    </citation>
    <scope>NUCLEOTIDE SEQUENCE [LARGE SCALE GENOMIC DNA]</scope>
    <source>
        <strain evidence="2 3">DSM 18101</strain>
    </source>
</reference>
<dbReference type="PROSITE" id="PS51365">
    <property type="entry name" value="RENAL_DIPEPTIDASE_2"/>
    <property type="match status" value="1"/>
</dbReference>
<dbReference type="InterPro" id="IPR008257">
    <property type="entry name" value="Pept_M19"/>
</dbReference>
<feature type="signal peptide" evidence="1">
    <location>
        <begin position="1"/>
        <end position="19"/>
    </location>
</feature>
<dbReference type="EMBL" id="SHKW01000001">
    <property type="protein sequence ID" value="RZU40609.1"/>
    <property type="molecule type" value="Genomic_DNA"/>
</dbReference>
<accession>A0A4Q7YUG6</accession>
<dbReference type="PROSITE" id="PS00869">
    <property type="entry name" value="RENAL_DIPEPTIDASE_1"/>
    <property type="match status" value="1"/>
</dbReference>
<protein>
    <submittedName>
        <fullName evidence="2">Membrane dipeptidase</fullName>
    </submittedName>
</protein>
<name>A0A4Q7YUG6_9BACT</name>
<dbReference type="GO" id="GO:0070573">
    <property type="term" value="F:metallodipeptidase activity"/>
    <property type="evidence" value="ECO:0007669"/>
    <property type="project" value="InterPro"/>
</dbReference>
<proteinExistence type="predicted"/>
<evidence type="ECO:0000313" key="3">
    <source>
        <dbReference type="Proteomes" id="UP000292958"/>
    </source>
</evidence>
<dbReference type="GO" id="GO:0006508">
    <property type="term" value="P:proteolysis"/>
    <property type="evidence" value="ECO:0007669"/>
    <property type="project" value="InterPro"/>
</dbReference>
<dbReference type="SUPFAM" id="SSF51556">
    <property type="entry name" value="Metallo-dependent hydrolases"/>
    <property type="match status" value="1"/>
</dbReference>
<dbReference type="RefSeq" id="WP_130418657.1">
    <property type="nucleotide sequence ID" value="NZ_SHKW01000001.1"/>
</dbReference>
<gene>
    <name evidence="2" type="ORF">BDD14_2078</name>
</gene>
<dbReference type="PANTHER" id="PTHR10443">
    <property type="entry name" value="MICROSOMAL DIPEPTIDASE"/>
    <property type="match status" value="1"/>
</dbReference>
<evidence type="ECO:0000256" key="1">
    <source>
        <dbReference type="SAM" id="SignalP"/>
    </source>
</evidence>
<dbReference type="Pfam" id="PF01244">
    <property type="entry name" value="Peptidase_M19"/>
    <property type="match status" value="1"/>
</dbReference>
<dbReference type="InterPro" id="IPR000180">
    <property type="entry name" value="Dipep_AS"/>
</dbReference>
<dbReference type="AlphaFoldDB" id="A0A4Q7YUG6"/>
<feature type="chain" id="PRO_5020429771" evidence="1">
    <location>
        <begin position="20"/>
        <end position="415"/>
    </location>
</feature>